<evidence type="ECO:0000313" key="2">
    <source>
        <dbReference type="EMBL" id="GGF43556.1"/>
    </source>
</evidence>
<dbReference type="Proteomes" id="UP000605670">
    <property type="component" value="Unassembled WGS sequence"/>
</dbReference>
<dbReference type="EMBL" id="BMEM01000001">
    <property type="protein sequence ID" value="GGF43556.1"/>
    <property type="molecule type" value="Genomic_DNA"/>
</dbReference>
<comment type="caution">
    <text evidence="2">The sequence shown here is derived from an EMBL/GenBank/DDBJ whole genome shotgun (WGS) entry which is preliminary data.</text>
</comment>
<evidence type="ECO:0000256" key="1">
    <source>
        <dbReference type="SAM" id="MobiDB-lite"/>
    </source>
</evidence>
<feature type="compositionally biased region" description="Polar residues" evidence="1">
    <location>
        <begin position="1"/>
        <end position="11"/>
    </location>
</feature>
<feature type="region of interest" description="Disordered" evidence="1">
    <location>
        <begin position="1"/>
        <end position="47"/>
    </location>
</feature>
<organism evidence="2 3">
    <name type="scientific">Ornithinimicrobium tianjinense</name>
    <dbReference type="NCBI Taxonomy" id="1195761"/>
    <lineage>
        <taxon>Bacteria</taxon>
        <taxon>Bacillati</taxon>
        <taxon>Actinomycetota</taxon>
        <taxon>Actinomycetes</taxon>
        <taxon>Micrococcales</taxon>
        <taxon>Ornithinimicrobiaceae</taxon>
        <taxon>Ornithinimicrobium</taxon>
    </lineage>
</organism>
<reference evidence="2" key="2">
    <citation type="submission" date="2020-09" db="EMBL/GenBank/DDBJ databases">
        <authorList>
            <person name="Sun Q."/>
            <person name="Zhou Y."/>
        </authorList>
    </citation>
    <scope>NUCLEOTIDE SEQUENCE</scope>
    <source>
        <strain evidence="2">CGMCC 1.12160</strain>
    </source>
</reference>
<evidence type="ECO:0000313" key="3">
    <source>
        <dbReference type="Proteomes" id="UP000605670"/>
    </source>
</evidence>
<gene>
    <name evidence="2" type="ORF">GCM10011366_09230</name>
</gene>
<sequence>MWSDRGMTTPTDVPFQDDGPEPAPSIYEGVRPEPASEPTSSATQPTEVAVDPLLPPAETETDLLAARVEGPEDHAGMTELWRATMALPQWWFVAVGEQGRESPAAASIDGQLMLMTFTNAERARHFAVQNGMISPSEDLRAIALAPEEVVRSAEAYTAAEIAGLMFDPHLSGYFIPSEQLPVVWTAIHADEPTG</sequence>
<reference evidence="2" key="1">
    <citation type="journal article" date="2014" name="Int. J. Syst. Evol. Microbiol.">
        <title>Complete genome sequence of Corynebacterium casei LMG S-19264T (=DSM 44701T), isolated from a smear-ripened cheese.</title>
        <authorList>
            <consortium name="US DOE Joint Genome Institute (JGI-PGF)"/>
            <person name="Walter F."/>
            <person name="Albersmeier A."/>
            <person name="Kalinowski J."/>
            <person name="Ruckert C."/>
        </authorList>
    </citation>
    <scope>NUCLEOTIDE SEQUENCE</scope>
    <source>
        <strain evidence="2">CGMCC 1.12160</strain>
    </source>
</reference>
<keyword evidence="3" id="KW-1185">Reference proteome</keyword>
<name>A0A917F1K3_9MICO</name>
<accession>A0A917F1K3</accession>
<evidence type="ECO:0008006" key="4">
    <source>
        <dbReference type="Google" id="ProtNLM"/>
    </source>
</evidence>
<proteinExistence type="predicted"/>
<dbReference type="AlphaFoldDB" id="A0A917F1K3"/>
<protein>
    <recommendedName>
        <fullName evidence="4">SseB protein N-terminal domain-containing protein</fullName>
    </recommendedName>
</protein>
<feature type="compositionally biased region" description="Polar residues" evidence="1">
    <location>
        <begin position="37"/>
        <end position="46"/>
    </location>
</feature>